<evidence type="ECO:0000256" key="6">
    <source>
        <dbReference type="ARBA" id="ARBA00023125"/>
    </source>
</evidence>
<dbReference type="GO" id="GO:0005634">
    <property type="term" value="C:nucleus"/>
    <property type="evidence" value="ECO:0007669"/>
    <property type="project" value="UniProtKB-SubCell"/>
</dbReference>
<dbReference type="InterPro" id="IPR036236">
    <property type="entry name" value="Znf_C2H2_sf"/>
</dbReference>
<feature type="domain" description="C2H2-type" evidence="10">
    <location>
        <begin position="182"/>
        <end position="210"/>
    </location>
</feature>
<dbReference type="Pfam" id="PF07282">
    <property type="entry name" value="Cas12f1-like_TNB"/>
    <property type="match status" value="1"/>
</dbReference>
<evidence type="ECO:0000256" key="3">
    <source>
        <dbReference type="ARBA" id="ARBA00022737"/>
    </source>
</evidence>
<sequence length="696" mass="78611">MNEPVSSEDSYLTCEINGSHYILQPVSNSPEAFINMENLDEGSMTFPSSPDAEPPAESEGQNEDEEQTVPLVYLGGQIYAVQDGQLQELDIAPLPSEVLDLELTLNSQKSSVIPNVRRNPQEYLLEPSPTPEDSPQEISKLEPDPDSEFHDELVLEDSEDDIHDLQDKELNANDFIEVVTAFKCKICPYTTQDRSELLKHFKKTHTNSSTPSPLDPMKIDDVKLLYMCGECSNCFPSMETCREHMIKDHQLTDNPSDSPTLQPLASDLVEAETKSNSKAKTPKLIENREKNVRCKYRGCVQKFSSKEIMQAHASCHVDSGTVNSYRCSICQDAKFVKWRDCLIHLWKKHQVDIDLLSCPICKTYKTAAMMKLSSHMRVHSDDRDFECSHCGKRFKQSSQLRNHRIHHLDRKSMEIPRWYTSKTCEMCGKTYADAKCLRNHMQAVHSKLRPYVCNICGHSSSRKANLQMHLRQHTGDKPFNCDLCDFKTGDHNSLRRHIMRHTGVRPYKCPHCSYSAIQSNSYKNHLKAKHPESAGIFKCDLCSFRTVKRESYLEHLGGHEKGLIKATVKKENKDKDTNGVEVFPGNIAAAQLIYSCLGAFSKDGNTIEANLMSSSTSADGTSQTITIQIPSKHLEGSLPISDSTIRHSTTIDQEDDETMHCFLKIPREEEENIDTGGITIPAELDDTDPHILNVES</sequence>
<dbReference type="KEGG" id="fas:105270782"/>
<keyword evidence="7" id="KW-0539">Nucleus</keyword>
<dbReference type="AlphaFoldDB" id="A0A9R1U7R9"/>
<protein>
    <submittedName>
        <fullName evidence="12">Zinc finger protein 62 homolog</fullName>
    </submittedName>
</protein>
<keyword evidence="3" id="KW-0677">Repeat</keyword>
<keyword evidence="4 8" id="KW-0863">Zinc-finger</keyword>
<evidence type="ECO:0000256" key="4">
    <source>
        <dbReference type="ARBA" id="ARBA00022771"/>
    </source>
</evidence>
<evidence type="ECO:0000256" key="8">
    <source>
        <dbReference type="PROSITE-ProRule" id="PRU00042"/>
    </source>
</evidence>
<dbReference type="GeneID" id="105270782"/>
<evidence type="ECO:0000256" key="7">
    <source>
        <dbReference type="ARBA" id="ARBA00023242"/>
    </source>
</evidence>
<feature type="domain" description="C2H2-type" evidence="10">
    <location>
        <begin position="451"/>
        <end position="478"/>
    </location>
</feature>
<evidence type="ECO:0000256" key="5">
    <source>
        <dbReference type="ARBA" id="ARBA00022833"/>
    </source>
</evidence>
<name>A0A9R1U7R9_9HYME</name>
<accession>A0A9R1U7R9</accession>
<dbReference type="GO" id="GO:0008270">
    <property type="term" value="F:zinc ion binding"/>
    <property type="evidence" value="ECO:0007669"/>
    <property type="project" value="UniProtKB-KW"/>
</dbReference>
<dbReference type="Gene3D" id="3.30.160.60">
    <property type="entry name" value="Classic Zinc Finger"/>
    <property type="match status" value="6"/>
</dbReference>
<feature type="domain" description="C2H2-type" evidence="10">
    <location>
        <begin position="479"/>
        <end position="506"/>
    </location>
</feature>
<evidence type="ECO:0000256" key="2">
    <source>
        <dbReference type="ARBA" id="ARBA00022723"/>
    </source>
</evidence>
<feature type="region of interest" description="Disordered" evidence="9">
    <location>
        <begin position="114"/>
        <end position="147"/>
    </location>
</feature>
<dbReference type="SMART" id="SM00355">
    <property type="entry name" value="ZnF_C2H2"/>
    <property type="match status" value="11"/>
</dbReference>
<dbReference type="Pfam" id="PF00096">
    <property type="entry name" value="zf-C2H2"/>
    <property type="match status" value="1"/>
</dbReference>
<dbReference type="PANTHER" id="PTHR24379">
    <property type="entry name" value="KRAB AND ZINC FINGER DOMAIN-CONTAINING"/>
    <property type="match status" value="1"/>
</dbReference>
<keyword evidence="5" id="KW-0862">Zinc</keyword>
<evidence type="ECO:0000256" key="9">
    <source>
        <dbReference type="SAM" id="MobiDB-lite"/>
    </source>
</evidence>
<dbReference type="FunFam" id="3.30.160.60:FF:000145">
    <property type="entry name" value="Zinc finger protein 574"/>
    <property type="match status" value="1"/>
</dbReference>
<keyword evidence="11" id="KW-1185">Reference proteome</keyword>
<evidence type="ECO:0000313" key="11">
    <source>
        <dbReference type="Proteomes" id="UP000694866"/>
    </source>
</evidence>
<dbReference type="InterPro" id="IPR013087">
    <property type="entry name" value="Znf_C2H2_type"/>
</dbReference>
<feature type="compositionally biased region" description="Acidic residues" evidence="9">
    <location>
        <begin position="54"/>
        <end position="65"/>
    </location>
</feature>
<organism evidence="11 12">
    <name type="scientific">Fopius arisanus</name>
    <dbReference type="NCBI Taxonomy" id="64838"/>
    <lineage>
        <taxon>Eukaryota</taxon>
        <taxon>Metazoa</taxon>
        <taxon>Ecdysozoa</taxon>
        <taxon>Arthropoda</taxon>
        <taxon>Hexapoda</taxon>
        <taxon>Insecta</taxon>
        <taxon>Pterygota</taxon>
        <taxon>Neoptera</taxon>
        <taxon>Endopterygota</taxon>
        <taxon>Hymenoptera</taxon>
        <taxon>Apocrita</taxon>
        <taxon>Ichneumonoidea</taxon>
        <taxon>Braconidae</taxon>
        <taxon>Opiinae</taxon>
        <taxon>Fopius</taxon>
    </lineage>
</organism>
<keyword evidence="2" id="KW-0479">Metal-binding</keyword>
<feature type="domain" description="C2H2-type" evidence="10">
    <location>
        <begin position="422"/>
        <end position="450"/>
    </location>
</feature>
<dbReference type="PANTHER" id="PTHR24379:SF121">
    <property type="entry name" value="C2H2-TYPE DOMAIN-CONTAINING PROTEIN"/>
    <property type="match status" value="1"/>
</dbReference>
<evidence type="ECO:0000259" key="10">
    <source>
        <dbReference type="PROSITE" id="PS50157"/>
    </source>
</evidence>
<feature type="region of interest" description="Disordered" evidence="9">
    <location>
        <begin position="41"/>
        <end position="65"/>
    </location>
</feature>
<reference evidence="12" key="1">
    <citation type="submission" date="2025-08" db="UniProtKB">
        <authorList>
            <consortium name="RefSeq"/>
        </authorList>
    </citation>
    <scope>IDENTIFICATION</scope>
    <source>
        <strain evidence="12">USDA-PBARC FA_bdor</strain>
        <tissue evidence="12">Whole organism</tissue>
    </source>
</reference>
<dbReference type="OrthoDB" id="6077919at2759"/>
<dbReference type="PROSITE" id="PS50157">
    <property type="entry name" value="ZINC_FINGER_C2H2_2"/>
    <property type="match status" value="5"/>
</dbReference>
<keyword evidence="6" id="KW-0238">DNA-binding</keyword>
<comment type="subcellular location">
    <subcellularLocation>
        <location evidence="1">Nucleus</location>
    </subcellularLocation>
</comment>
<evidence type="ECO:0000256" key="1">
    <source>
        <dbReference type="ARBA" id="ARBA00004123"/>
    </source>
</evidence>
<dbReference type="FunFam" id="3.30.160.60:FF:000446">
    <property type="entry name" value="Zinc finger protein"/>
    <property type="match status" value="2"/>
</dbReference>
<dbReference type="Proteomes" id="UP000694866">
    <property type="component" value="Unplaced"/>
</dbReference>
<dbReference type="PROSITE" id="PS00028">
    <property type="entry name" value="ZINC_FINGER_C2H2_1"/>
    <property type="match status" value="4"/>
</dbReference>
<dbReference type="InterPro" id="IPR010095">
    <property type="entry name" value="Cas12f1-like_TNB"/>
</dbReference>
<gene>
    <name evidence="12" type="primary">LOC105270782</name>
</gene>
<feature type="domain" description="C2H2-type" evidence="10">
    <location>
        <begin position="385"/>
        <end position="412"/>
    </location>
</feature>
<evidence type="ECO:0000313" key="12">
    <source>
        <dbReference type="RefSeq" id="XP_011310246.1"/>
    </source>
</evidence>
<dbReference type="RefSeq" id="XP_011310246.1">
    <property type="nucleotide sequence ID" value="XM_011311944.1"/>
</dbReference>
<dbReference type="SUPFAM" id="SSF57667">
    <property type="entry name" value="beta-beta-alpha zinc fingers"/>
    <property type="match status" value="5"/>
</dbReference>
<proteinExistence type="predicted"/>